<gene>
    <name evidence="1" type="ORF">MRATA1EN22A_LOCUS764</name>
</gene>
<organism evidence="1 2">
    <name type="scientific">Rangifer tarandus platyrhynchus</name>
    <name type="common">Svalbard reindeer</name>
    <dbReference type="NCBI Taxonomy" id="3082113"/>
    <lineage>
        <taxon>Eukaryota</taxon>
        <taxon>Metazoa</taxon>
        <taxon>Chordata</taxon>
        <taxon>Craniata</taxon>
        <taxon>Vertebrata</taxon>
        <taxon>Euteleostomi</taxon>
        <taxon>Mammalia</taxon>
        <taxon>Eutheria</taxon>
        <taxon>Laurasiatheria</taxon>
        <taxon>Artiodactyla</taxon>
        <taxon>Ruminantia</taxon>
        <taxon>Pecora</taxon>
        <taxon>Cervidae</taxon>
        <taxon>Odocoileinae</taxon>
        <taxon>Rangifer</taxon>
    </lineage>
</organism>
<name>A0AC59Y248_RANTA</name>
<sequence length="97" mass="10349">MASKDTGKTPVEPEVAIHRIRITLTSRNVKSLEKVQAPFLLLLPAYLPIRPGLQPATLLSPALLPAEESPCSCWLLPRAMCGCCTGKEALAPGTDPS</sequence>
<evidence type="ECO:0000313" key="1">
    <source>
        <dbReference type="EMBL" id="CAM9309317.1"/>
    </source>
</evidence>
<dbReference type="Proteomes" id="UP001162501">
    <property type="component" value="Chromosome 1"/>
</dbReference>
<protein>
    <submittedName>
        <fullName evidence="1">Uncharacterized protein</fullName>
    </submittedName>
</protein>
<dbReference type="EMBL" id="OX596085">
    <property type="protein sequence ID" value="CAM9309317.1"/>
    <property type="molecule type" value="Genomic_DNA"/>
</dbReference>
<accession>A0AC59Y248</accession>
<proteinExistence type="predicted"/>
<reference evidence="1" key="2">
    <citation type="submission" date="2025-03" db="EMBL/GenBank/DDBJ databases">
        <authorList>
            <consortium name="ELIXIR-Norway"/>
            <consortium name="Elixir Norway"/>
        </authorList>
    </citation>
    <scope>NUCLEOTIDE SEQUENCE</scope>
</reference>
<reference evidence="1" key="1">
    <citation type="submission" date="2023-05" db="EMBL/GenBank/DDBJ databases">
        <authorList>
            <consortium name="ELIXIR-Norway"/>
        </authorList>
    </citation>
    <scope>NUCLEOTIDE SEQUENCE</scope>
</reference>
<evidence type="ECO:0000313" key="2">
    <source>
        <dbReference type="Proteomes" id="UP001162501"/>
    </source>
</evidence>